<evidence type="ECO:0000313" key="1">
    <source>
        <dbReference type="EMBL" id="BAC88517.1"/>
    </source>
</evidence>
<dbReference type="AlphaFoldDB" id="Q7NN38"/>
<dbReference type="EMBL" id="BA000045">
    <property type="protein sequence ID" value="BAC88517.1"/>
    <property type="molecule type" value="Genomic_DNA"/>
</dbReference>
<dbReference type="RefSeq" id="WP_011140579.1">
    <property type="nucleotide sequence ID" value="NC_005125.1"/>
</dbReference>
<reference evidence="1 2" key="2">
    <citation type="journal article" date="2003" name="DNA Res.">
        <title>Complete genome structure of Gloeobacter violaceus PCC 7421, a cyanobacterium that lacks thylakoids (supplement).</title>
        <authorList>
            <person name="Nakamura Y."/>
            <person name="Kaneko T."/>
            <person name="Sato S."/>
            <person name="Mimuro M."/>
            <person name="Miyashita H."/>
            <person name="Tsuchiya T."/>
            <person name="Sasamoto S."/>
            <person name="Watanabe A."/>
            <person name="Kawashima K."/>
            <person name="Kishida Y."/>
            <person name="Kiyokawa C."/>
            <person name="Kohara M."/>
            <person name="Matsumoto M."/>
            <person name="Matsuno A."/>
            <person name="Nakazaki N."/>
            <person name="Shimpo S."/>
            <person name="Takeuchi C."/>
            <person name="Yamada M."/>
            <person name="Tabata S."/>
        </authorList>
    </citation>
    <scope>NUCLEOTIDE SEQUENCE [LARGE SCALE GENOMIC DNA]</scope>
    <source>
        <strain evidence="2">ATCC 29082 / PCC 7421</strain>
    </source>
</reference>
<gene>
    <name evidence="1" type="ordered locus">glr0576</name>
</gene>
<sequence length="108" mass="12084">MKSLEMHATADFDSLRRELNLRQPAPALVRVSVLHPVCAADWQTLPLPPTCRVLCVLRQQQVIEAESSLPLEPGDWIVAVAALPAYGPMLEAALGDWSRRKRRRCSLE</sequence>
<dbReference type="KEGG" id="gvi:glr0576"/>
<dbReference type="HOGENOM" id="CLU_2193227_0_0_3"/>
<organism evidence="1 2">
    <name type="scientific">Gloeobacter violaceus (strain ATCC 29082 / PCC 7421)</name>
    <dbReference type="NCBI Taxonomy" id="251221"/>
    <lineage>
        <taxon>Bacteria</taxon>
        <taxon>Bacillati</taxon>
        <taxon>Cyanobacteriota</taxon>
        <taxon>Cyanophyceae</taxon>
        <taxon>Gloeobacterales</taxon>
        <taxon>Gloeobacteraceae</taxon>
        <taxon>Gloeobacter</taxon>
    </lineage>
</organism>
<protein>
    <submittedName>
        <fullName evidence="1">Glr0576 protein</fullName>
    </submittedName>
</protein>
<dbReference type="EnsemblBacteria" id="BAC88517">
    <property type="protein sequence ID" value="BAC88517"/>
    <property type="gene ID" value="BAC88517"/>
</dbReference>
<dbReference type="STRING" id="251221.gene:10758049"/>
<evidence type="ECO:0000313" key="2">
    <source>
        <dbReference type="Proteomes" id="UP000000557"/>
    </source>
</evidence>
<name>Q7NN38_GLOVI</name>
<dbReference type="InParanoid" id="Q7NN38"/>
<proteinExistence type="predicted"/>
<keyword evidence="2" id="KW-1185">Reference proteome</keyword>
<accession>Q7NN38</accession>
<reference evidence="1 2" key="1">
    <citation type="journal article" date="2003" name="DNA Res.">
        <title>Complete genome structure of Gloeobacter violaceus PCC 7421, a cyanobacterium that lacks thylakoids.</title>
        <authorList>
            <person name="Nakamura Y."/>
            <person name="Kaneko T."/>
            <person name="Sato S."/>
            <person name="Mimuro M."/>
            <person name="Miyashita H."/>
            <person name="Tsuchiya T."/>
            <person name="Sasamoto S."/>
            <person name="Watanabe A."/>
            <person name="Kawashima K."/>
            <person name="Kishida Y."/>
            <person name="Kiyokawa C."/>
            <person name="Kohara M."/>
            <person name="Matsumoto M."/>
            <person name="Matsuno A."/>
            <person name="Nakazaki N."/>
            <person name="Shimpo S."/>
            <person name="Takeuchi C."/>
            <person name="Yamada M."/>
            <person name="Tabata S."/>
        </authorList>
    </citation>
    <scope>NUCLEOTIDE SEQUENCE [LARGE SCALE GENOMIC DNA]</scope>
    <source>
        <strain evidence="2">ATCC 29082 / PCC 7421</strain>
    </source>
</reference>
<dbReference type="Proteomes" id="UP000000557">
    <property type="component" value="Chromosome"/>
</dbReference>